<dbReference type="AlphaFoldDB" id="A0A098ME22"/>
<evidence type="ECO:0000313" key="3">
    <source>
        <dbReference type="Proteomes" id="UP000029734"/>
    </source>
</evidence>
<gene>
    <name evidence="2" type="ORF">PWYN_01035</name>
</gene>
<sequence length="277" mass="28992">MPNGGSNVGEIRARITLETAEFRRQLEEARRRIQDLERDTRRGADGFRDMGGAIAGLTAGAGLSKLVNEMQRAVNEATKLHAAFAGLNAVAKGFGVQTRDANAAVQELASRGFLSLTEAAQAYKTALSTGLNLDESTKLITSLADSAAYGRQSFYTLGGAIQASLDGIKNGNSVLADAVGVTKNLSVMQKEYAASIGTTVGKLTDAQKTQAALNGFIREGAYYVGNASEAMEGIIGSQARFTQATNSATVAMGEAFTPVIQSALDAFTPVIQSALED</sequence>
<dbReference type="OrthoDB" id="2663535at2"/>
<feature type="coiled-coil region" evidence="1">
    <location>
        <begin position="12"/>
        <end position="39"/>
    </location>
</feature>
<keyword evidence="3" id="KW-1185">Reference proteome</keyword>
<dbReference type="EMBL" id="JQCR01000001">
    <property type="protein sequence ID" value="KGE20795.1"/>
    <property type="molecule type" value="Genomic_DNA"/>
</dbReference>
<reference evidence="2 3" key="1">
    <citation type="submission" date="2014-08" db="EMBL/GenBank/DDBJ databases">
        <authorList>
            <person name="den Bakker H.C."/>
        </authorList>
    </citation>
    <scope>NUCLEOTIDE SEQUENCE [LARGE SCALE GENOMIC DNA]</scope>
    <source>
        <strain evidence="2 3">DSM 18334</strain>
    </source>
</reference>
<dbReference type="STRING" id="268407.PWYN_01035"/>
<dbReference type="Proteomes" id="UP000029734">
    <property type="component" value="Unassembled WGS sequence"/>
</dbReference>
<comment type="caution">
    <text evidence="2">The sequence shown here is derived from an EMBL/GenBank/DDBJ whole genome shotgun (WGS) entry which is preliminary data.</text>
</comment>
<protein>
    <submittedName>
        <fullName evidence="2">Uncharacterized protein</fullName>
    </submittedName>
</protein>
<organism evidence="2 3">
    <name type="scientific">Paenibacillus wynnii</name>
    <dbReference type="NCBI Taxonomy" id="268407"/>
    <lineage>
        <taxon>Bacteria</taxon>
        <taxon>Bacillati</taxon>
        <taxon>Bacillota</taxon>
        <taxon>Bacilli</taxon>
        <taxon>Bacillales</taxon>
        <taxon>Paenibacillaceae</taxon>
        <taxon>Paenibacillus</taxon>
    </lineage>
</organism>
<name>A0A098ME22_9BACL</name>
<proteinExistence type="predicted"/>
<evidence type="ECO:0000256" key="1">
    <source>
        <dbReference type="SAM" id="Coils"/>
    </source>
</evidence>
<reference evidence="2 3" key="2">
    <citation type="submission" date="2014-10" db="EMBL/GenBank/DDBJ databases">
        <title>Comparative genomics of the Paenibacillus odorifer group.</title>
        <authorList>
            <person name="Tsai Y.-C."/>
            <person name="Martin N."/>
            <person name="Korlach J."/>
            <person name="Wiedmann M."/>
        </authorList>
    </citation>
    <scope>NUCLEOTIDE SEQUENCE [LARGE SCALE GENOMIC DNA]</scope>
    <source>
        <strain evidence="2 3">DSM 18334</strain>
    </source>
</reference>
<evidence type="ECO:0000313" key="2">
    <source>
        <dbReference type="EMBL" id="KGE20795.1"/>
    </source>
</evidence>
<accession>A0A098ME22</accession>
<keyword evidence="1" id="KW-0175">Coiled coil</keyword>